<dbReference type="InterPro" id="IPR010566">
    <property type="entry name" value="Haemolys_ca-bd"/>
</dbReference>
<accession>A0ABX0N6I1</accession>
<feature type="region of interest" description="Disordered" evidence="4">
    <location>
        <begin position="522"/>
        <end position="556"/>
    </location>
</feature>
<dbReference type="InterPro" id="IPR013783">
    <property type="entry name" value="Ig-like_fold"/>
</dbReference>
<comment type="subcellular location">
    <subcellularLocation>
        <location evidence="1">Secreted</location>
    </subcellularLocation>
</comment>
<reference evidence="6 7" key="1">
    <citation type="submission" date="2019-10" db="EMBL/GenBank/DDBJ databases">
        <title>Taxonomy of Antarctic Massilia spp.: description of Massilia rubra sp. nov., Massilia aquatica sp. nov., Massilia mucilaginosa sp. nov., Massilia frigida sp. nov. isolated from streams, lakes and regoliths.</title>
        <authorList>
            <person name="Holochova P."/>
            <person name="Sedlacek I."/>
            <person name="Kralova S."/>
            <person name="Maslanova I."/>
            <person name="Busse H.-J."/>
            <person name="Stankova E."/>
            <person name="Vrbovska V."/>
            <person name="Kovarovic V."/>
            <person name="Bartak M."/>
            <person name="Svec P."/>
            <person name="Pantucek R."/>
        </authorList>
    </citation>
    <scope>NUCLEOTIDE SEQUENCE [LARGE SCALE GENOMIC DNA]</scope>
    <source>
        <strain evidence="6 7">CCM 8695</strain>
    </source>
</reference>
<feature type="compositionally biased region" description="Acidic residues" evidence="4">
    <location>
        <begin position="1712"/>
        <end position="1721"/>
    </location>
</feature>
<dbReference type="Pfam" id="PF05345">
    <property type="entry name" value="He_PIG"/>
    <property type="match status" value="2"/>
</dbReference>
<dbReference type="Gene3D" id="2.150.10.10">
    <property type="entry name" value="Serralysin-like metalloprotease, C-terminal"/>
    <property type="match status" value="12"/>
</dbReference>
<dbReference type="Proteomes" id="UP000621455">
    <property type="component" value="Unassembled WGS sequence"/>
</dbReference>
<evidence type="ECO:0000313" key="6">
    <source>
        <dbReference type="EMBL" id="NHZ80008.1"/>
    </source>
</evidence>
<evidence type="ECO:0000256" key="4">
    <source>
        <dbReference type="SAM" id="MobiDB-lite"/>
    </source>
</evidence>
<keyword evidence="2" id="KW-0964">Secreted</keyword>
<comment type="caution">
    <text evidence="6">The sequence shown here is derived from an EMBL/GenBank/DDBJ whole genome shotgun (WGS) entry which is preliminary data.</text>
</comment>
<feature type="domain" description="Dystroglycan-type cadherin-like" evidence="5">
    <location>
        <begin position="2451"/>
        <end position="2551"/>
    </location>
</feature>
<dbReference type="InterPro" id="IPR011049">
    <property type="entry name" value="Serralysin-like_metalloprot_C"/>
</dbReference>
<dbReference type="SUPFAM" id="SSF53474">
    <property type="entry name" value="alpha/beta-Hydrolases"/>
    <property type="match status" value="1"/>
</dbReference>
<dbReference type="Pfam" id="PF06594">
    <property type="entry name" value="HCBP_related"/>
    <property type="match status" value="6"/>
</dbReference>
<sequence length="3017" mass="312331">MNIKETYQLSMLARAAYTEFAGSSMSEADLQSKSNHIVFEFASDEHAKEVTQHYSLVYHYSDDSGFAASVFRTTATGKLVIAFRGTELASATSGDLRDLAADVAIFQTGLAGAQILALATFYKKLFAADGAKLPAGTTFDVTGDSLGGHLATAFTASHLENVDKAVIFEAPGISVPYILLNGNTPSAVGAKITHVYGDAGVEIISGAGGIFTKALGQQLPVFIENQPVSNHSLDLLNQSLAVAELLERMDPALTLVDARKILDAASHKPLESLEKVVDSLRTILAGAEVAPTPPDLVYANTAVMQTAINEVRTKLNGSLKLVNLVGLSSEAIAARANVPGSSGEAIAIRYALREMLPFAVVGANYAPFNNDGELDVFNEETGNGQLTENYLKDRAAMLVAVLADNKTDGADTPAGDRLFLDLKTDRRLTPSSLNHKTIFGAAAGDAPGYSEGDDHLYGMAGNDVLTGGKGKDYMEGGSGDDQLSGSEGNDTLDGGIGADTLDGGGDNDKLLGGKGKDTLIGGDGNDTLDGQADNDSLQGGSGNDVLKGATDKWDTQGSDTLEGGAGFDFYHTAGGDTIRDSDGQGTVRFVRRYIDGAWRKKGETVYYSWDKKISYTQQGSTLLVKGPEGALTIENWSNGQLEIYLSETDKEVPTKPPFDPNRTRARVDPLVLDLNHDGLINSVGSDQSSVYFDFNSDAIAERTGWISPADGMLVSDENKNRFVDNLSELFGNAQEDGFSSLKRRFDGNLDGVIDRRDAKFSELLVWQDANQDGISQAGELKTLDQLGITAIGTESAKVAIASNDNRIIAQGEFVQDGQARLVADIELAVNFALTDSNPARHLDEQLELDSEVAMLPRLRGFGAVRDLSYAIQENLELRAYVSALAGSGKAAVSDEIDQLMAKWTGLDAAYVRQGRVRSGELSTMDKVWMLESLAGVDISKKLIESNSFYTPWRTTFDESYIAERFGFIADRMALSFSAQAFDKGWLDGVFYSVDQDRFDAFDPARLNNSLALKLAQSTSYDDTVSMARLLARLQADGAPLEVERLRAIGAQLPYPTPVGYALDGGMLLGNRGKNVLQGEAQRGDWIDGGAGNDTLSGLGGNDLLHGGKGDDLLEGGAGADVYLYERGDGHEIIHDQDNGDQTIDTLRLGAGFLPGATQARRVGTDLVLRFSEEESVTVRQFFHNDALGYLQIERVEFQDGTLWEIDKIKAMVLVATAGDEALYGYAASADVLSGLAGNDTLDGRGGNDTLHGGTGDDMLEGGGGNDVFLFNRADGSDAIHTYEPGAGKLVTLRLGAGLTPAGTVARREGASLVLAFGGADKVTIKDYFYRDGAGGNEVDQIVFADQTVWSVAKVKTLVGIATEQADAIYGYEINEALAGLAGNDTIFGYGGDDTLEGGRGDDVLDGSIGSDVYVFKRGDGRDTITDNNGWYADGMVDVLRLGSGISASTTLARHVGDDLVLDFGSGDSVKVNGFFTYDTQLVTQLERIEFADGVVWDAAAVKQRVLAPTDQADLLAGFPGDDSIAGAGGNDTLLGGAGHDSLNGGAGNDSLAGGAGDDVLQGGAGDDLLDGAGGADLYQFAGGDGKDVLRDTESTEGEVDVLRFGANVTVANTSAQRVGNALVLSVGGGADTVTIEDYFNGQRNRVERIEFAGGELWDVAEVKRRVLLGTGGNDQLTGYETADQLAGAGGNDSLSGYGGADALDGGSGDDQLSGEEGDDTLDGGAGNDSLMGGAGNDVFLFGSGGGQDLVSEYDNTPGKTDTIRLGAGVTPAGVRIARVNDDLQLQLKGSGDSLSVPGFFEKEAGTGRRIEQIAFQDGTLWNLAAILEQALLPTEGNDLIAGYTKADSINGAGGDDRIDGGDGADTLGGGAGHDLLLGQAGDDQLRGDAGNDTLDGGLGDDSASGGAGDDLYLAQSTADVVLELPGEGMDTVRASVSTTLPANVEILELDALAGAADGIGNALANTLLGNASVNALDGGAGDDWLDGGAGNDVLIGGLGNDVFIVDASTDLAVEAAGEGQDTVRASATFALGDNIETLVLENTGAIDGRGNALANRLTGNHYDNRLDGAAGADTLDGGQGNDYYVVDTLADQIVEAGEAGFDTVETGLSYTLASDLEGLVLTGSLDVDGSGNEAGNTLRGNEGNNRLDGGAGADTMSGGLGNDTYLTDSESDEVNEALDEGTDTIIRSYDTTYILANGVDNLTLVGEAVRGNGNELDNLITGNDADNNLLGLEGNDTLIGGLGKDAMFGREGLDLLVGGAGDDYYEVDDEGDRIEELAGQGDDFVRANLSWTLGENLERLALNGDEAFTATGNALANGLWGNAGNNVLTGAKGSDYLDGGAGDDVYVFEKGDGKDTIKNTDIAGAIDILRFGAGILETDVSAMKQGNDVFLMLKGGTDQVALMGYFATGQDGNGAATDGKLDKIAFAGGAVWDQAKVQLMLDRAGSNSPPTVKSYLPTLQAKANTLFSYTVPVDTVTDPDAWDTVTYSVKMAGGAALPSWLRFDPVTRVLSGTPAAGNIGTLQFQLWGTDSAGNGAGQGVNLVVGAANRAPVLAAPLADQAASPGTPFAWTVPSAAFTDPDAGDKLAYTATLADGGALPAWLAFNPATRAFSGTPPASGTVSVRLAATDSGSLSVSDVFDLVVSVKNQVLNGSANADLLNGGAGNDSLNGLGGNDTLNGGAGDDRLDGGAGADKLAGGTGNDMYVLDNSTDSVTENAGEGMDQVFSGVTHALGPNVEALSLTGTLLINGSGNLLDNLIIGNSAANVLAGADGNDILQGGEGADTLNDTVGKNVFDGGAGIDSLTGGSGNELFIGGTGNDSIVTSTGADIIAFNRGDGQDTVAASSGKDNTLSLGKGVKYADLLFKKAGNDLVLVTGTSEQLSFKDWYLSANNRNVANLQVVIEGTSDYNAASASAINNKKIERFNFDGLATAFDQARQANPALTSWALSSSLLGFHLGGSDTAAIGGDLAYQYAKNGNLAALSLAPADALLAAAPFGAAVQNLQAGSALQDLTPRLA</sequence>
<dbReference type="Gene3D" id="2.60.40.10">
    <property type="entry name" value="Immunoglobulins"/>
    <property type="match status" value="2"/>
</dbReference>
<dbReference type="SUPFAM" id="SSF49313">
    <property type="entry name" value="Cadherin-like"/>
    <property type="match status" value="2"/>
</dbReference>
<dbReference type="PANTHER" id="PTHR38340:SF1">
    <property type="entry name" value="S-LAYER PROTEIN"/>
    <property type="match status" value="1"/>
</dbReference>
<gene>
    <name evidence="6" type="ORF">F2P44_12075</name>
</gene>
<dbReference type="SUPFAM" id="SSF51120">
    <property type="entry name" value="beta-Roll"/>
    <property type="match status" value="14"/>
</dbReference>
<evidence type="ECO:0000256" key="2">
    <source>
        <dbReference type="ARBA" id="ARBA00022525"/>
    </source>
</evidence>
<proteinExistence type="predicted"/>
<name>A0ABX0N6I1_9BURK</name>
<dbReference type="EMBL" id="WHJG01000010">
    <property type="protein sequence ID" value="NHZ80008.1"/>
    <property type="molecule type" value="Genomic_DNA"/>
</dbReference>
<feature type="region of interest" description="Disordered" evidence="4">
    <location>
        <begin position="470"/>
        <end position="509"/>
    </location>
</feature>
<dbReference type="InterPro" id="IPR029058">
    <property type="entry name" value="AB_hydrolase_fold"/>
</dbReference>
<dbReference type="InterPro" id="IPR006644">
    <property type="entry name" value="Cadg"/>
</dbReference>
<dbReference type="InterPro" id="IPR015919">
    <property type="entry name" value="Cadherin-like_sf"/>
</dbReference>
<dbReference type="InterPro" id="IPR001343">
    <property type="entry name" value="Hemolysn_Ca-bd"/>
</dbReference>
<feature type="region of interest" description="Disordered" evidence="4">
    <location>
        <begin position="1696"/>
        <end position="1728"/>
    </location>
</feature>
<feature type="region of interest" description="Disordered" evidence="4">
    <location>
        <begin position="1880"/>
        <end position="1901"/>
    </location>
</feature>
<evidence type="ECO:0000259" key="5">
    <source>
        <dbReference type="SMART" id="SM00736"/>
    </source>
</evidence>
<dbReference type="RefSeq" id="WP_167086965.1">
    <property type="nucleotide sequence ID" value="NZ_WHJG01000010.1"/>
</dbReference>
<dbReference type="InterPro" id="IPR018511">
    <property type="entry name" value="Hemolysin-typ_Ca-bd_CS"/>
</dbReference>
<dbReference type="Pfam" id="PF00353">
    <property type="entry name" value="HemolysinCabind"/>
    <property type="match status" value="18"/>
</dbReference>
<feature type="compositionally biased region" description="Polar residues" evidence="4">
    <location>
        <begin position="2133"/>
        <end position="2144"/>
    </location>
</feature>
<feature type="domain" description="Dystroglycan-type cadherin-like" evidence="5">
    <location>
        <begin position="2552"/>
        <end position="2650"/>
    </location>
</feature>
<protein>
    <recommendedName>
        <fullName evidence="5">Dystroglycan-type cadherin-like domain-containing protein</fullName>
    </recommendedName>
</protein>
<dbReference type="SMART" id="SM00736">
    <property type="entry name" value="CADG"/>
    <property type="match status" value="2"/>
</dbReference>
<evidence type="ECO:0000256" key="1">
    <source>
        <dbReference type="ARBA" id="ARBA00004613"/>
    </source>
</evidence>
<dbReference type="Gene3D" id="3.40.50.1820">
    <property type="entry name" value="alpha/beta hydrolase"/>
    <property type="match status" value="1"/>
</dbReference>
<evidence type="ECO:0000256" key="3">
    <source>
        <dbReference type="ARBA" id="ARBA00022837"/>
    </source>
</evidence>
<keyword evidence="7" id="KW-1185">Reference proteome</keyword>
<dbReference type="PROSITE" id="PS00330">
    <property type="entry name" value="HEMOLYSIN_CALCIUM"/>
    <property type="match status" value="19"/>
</dbReference>
<dbReference type="PRINTS" id="PR00313">
    <property type="entry name" value="CABNDNGRPT"/>
</dbReference>
<feature type="region of interest" description="Disordered" evidence="4">
    <location>
        <begin position="2132"/>
        <end position="2154"/>
    </location>
</feature>
<dbReference type="InterPro" id="IPR050557">
    <property type="entry name" value="RTX_toxin/Mannuronan_C5-epim"/>
</dbReference>
<keyword evidence="3" id="KW-0106">Calcium</keyword>
<dbReference type="PANTHER" id="PTHR38340">
    <property type="entry name" value="S-LAYER PROTEIN"/>
    <property type="match status" value="1"/>
</dbReference>
<evidence type="ECO:0000313" key="7">
    <source>
        <dbReference type="Proteomes" id="UP000621455"/>
    </source>
</evidence>
<organism evidence="6 7">
    <name type="scientific">Massilia frigida</name>
    <dbReference type="NCBI Taxonomy" id="2609281"/>
    <lineage>
        <taxon>Bacteria</taxon>
        <taxon>Pseudomonadati</taxon>
        <taxon>Pseudomonadota</taxon>
        <taxon>Betaproteobacteria</taxon>
        <taxon>Burkholderiales</taxon>
        <taxon>Oxalobacteraceae</taxon>
        <taxon>Telluria group</taxon>
        <taxon>Massilia</taxon>
    </lineage>
</organism>